<dbReference type="OrthoDB" id="645009at2"/>
<evidence type="ECO:0000313" key="2">
    <source>
        <dbReference type="EMBL" id="SDD99663.1"/>
    </source>
</evidence>
<protein>
    <recommendedName>
        <fullName evidence="4">Intein N-terminal splicing region</fullName>
    </recommendedName>
</protein>
<dbReference type="Proteomes" id="UP000198748">
    <property type="component" value="Unassembled WGS sequence"/>
</dbReference>
<keyword evidence="1" id="KW-0732">Signal</keyword>
<keyword evidence="3" id="KW-1185">Reference proteome</keyword>
<feature type="signal peptide" evidence="1">
    <location>
        <begin position="1"/>
        <end position="18"/>
    </location>
</feature>
<dbReference type="SUPFAM" id="SSF51294">
    <property type="entry name" value="Hedgehog/intein (Hint) domain"/>
    <property type="match status" value="1"/>
</dbReference>
<dbReference type="Gene3D" id="2.170.16.10">
    <property type="entry name" value="Hedgehog/Intein (Hint) domain"/>
    <property type="match status" value="1"/>
</dbReference>
<dbReference type="EMBL" id="FNAN01000003">
    <property type="protein sequence ID" value="SDD99663.1"/>
    <property type="molecule type" value="Genomic_DNA"/>
</dbReference>
<gene>
    <name evidence="2" type="ORF">SAMN04487996_10368</name>
</gene>
<dbReference type="STRING" id="659014.SAMN04487996_10368"/>
<proteinExistence type="predicted"/>
<reference evidence="3" key="1">
    <citation type="submission" date="2016-10" db="EMBL/GenBank/DDBJ databases">
        <authorList>
            <person name="Varghese N."/>
            <person name="Submissions S."/>
        </authorList>
    </citation>
    <scope>NUCLEOTIDE SEQUENCE [LARGE SCALE GENOMIC DNA]</scope>
    <source>
        <strain evidence="3">DSM 25329</strain>
    </source>
</reference>
<dbReference type="AlphaFoldDB" id="A0A1G6ZBH6"/>
<dbReference type="RefSeq" id="WP_090147239.1">
    <property type="nucleotide sequence ID" value="NZ_FNAN01000003.1"/>
</dbReference>
<evidence type="ECO:0000313" key="3">
    <source>
        <dbReference type="Proteomes" id="UP000198748"/>
    </source>
</evidence>
<sequence length="195" mass="21348">MKFLTTSILSLLSLTIFAQTEVTAVSSIQSQATIRISKSTKRCKYFSANAPVTMADGSVKSIADVRVGEHVKTCKDGKTATTQVKQIDVFDQPTSPLTAVYLRPAEDNATAESPIVPALLLEATPHHHVQTNHGKKRMKKLSKKDILYHYEPSTGIVSSWKVGAVQENARRVSKAYNLETVDGTYLVDNVMVANN</sequence>
<name>A0A1G6ZBH6_9BACT</name>
<feature type="chain" id="PRO_5011545867" description="Intein N-terminal splicing region" evidence="1">
    <location>
        <begin position="19"/>
        <end position="195"/>
    </location>
</feature>
<dbReference type="InterPro" id="IPR036844">
    <property type="entry name" value="Hint_dom_sf"/>
</dbReference>
<evidence type="ECO:0000256" key="1">
    <source>
        <dbReference type="SAM" id="SignalP"/>
    </source>
</evidence>
<evidence type="ECO:0008006" key="4">
    <source>
        <dbReference type="Google" id="ProtNLM"/>
    </source>
</evidence>
<accession>A0A1G6ZBH6</accession>
<organism evidence="2 3">
    <name type="scientific">Dyadobacter soli</name>
    <dbReference type="NCBI Taxonomy" id="659014"/>
    <lineage>
        <taxon>Bacteria</taxon>
        <taxon>Pseudomonadati</taxon>
        <taxon>Bacteroidota</taxon>
        <taxon>Cytophagia</taxon>
        <taxon>Cytophagales</taxon>
        <taxon>Spirosomataceae</taxon>
        <taxon>Dyadobacter</taxon>
    </lineage>
</organism>